<dbReference type="EMBL" id="JAEDAJ010000009">
    <property type="protein sequence ID" value="MBK0332466.1"/>
    <property type="molecule type" value="Genomic_DNA"/>
</dbReference>
<gene>
    <name evidence="3" type="ORF">I8D64_13775</name>
</gene>
<keyword evidence="2" id="KW-1133">Transmembrane helix</keyword>
<evidence type="ECO:0000313" key="3">
    <source>
        <dbReference type="EMBL" id="MBK0332466.1"/>
    </source>
</evidence>
<feature type="transmembrane region" description="Helical" evidence="2">
    <location>
        <begin position="329"/>
        <end position="352"/>
    </location>
</feature>
<feature type="compositionally biased region" description="Low complexity" evidence="1">
    <location>
        <begin position="94"/>
        <end position="146"/>
    </location>
</feature>
<feature type="transmembrane region" description="Helical" evidence="2">
    <location>
        <begin position="554"/>
        <end position="578"/>
    </location>
</feature>
<feature type="compositionally biased region" description="Basic and acidic residues" evidence="1">
    <location>
        <begin position="761"/>
        <end position="774"/>
    </location>
</feature>
<keyword evidence="4" id="KW-1185">Reference proteome</keyword>
<evidence type="ECO:0000313" key="4">
    <source>
        <dbReference type="Proteomes" id="UP000612352"/>
    </source>
</evidence>
<feature type="compositionally biased region" description="Low complexity" evidence="1">
    <location>
        <begin position="38"/>
        <end position="47"/>
    </location>
</feature>
<feature type="transmembrane region" description="Helical" evidence="2">
    <location>
        <begin position="260"/>
        <end position="281"/>
    </location>
</feature>
<reference evidence="3 4" key="1">
    <citation type="submission" date="2020-12" db="EMBL/GenBank/DDBJ databases">
        <title>Brachybacterium sp. MASK1Z-5, whole genome shotgun sequence.</title>
        <authorList>
            <person name="Tuo L."/>
        </authorList>
    </citation>
    <scope>NUCLEOTIDE SEQUENCE [LARGE SCALE GENOMIC DNA]</scope>
    <source>
        <strain evidence="3 4">MASK1Z-5</strain>
    </source>
</reference>
<name>A0ABS1BCT2_9MICO</name>
<feature type="region of interest" description="Disordered" evidence="1">
    <location>
        <begin position="976"/>
        <end position="998"/>
    </location>
</feature>
<dbReference type="Proteomes" id="UP000612352">
    <property type="component" value="Unassembled WGS sequence"/>
</dbReference>
<keyword evidence="2" id="KW-0812">Transmembrane</keyword>
<keyword evidence="2" id="KW-0472">Membrane</keyword>
<proteinExistence type="predicted"/>
<feature type="region of interest" description="Disordered" evidence="1">
    <location>
        <begin position="594"/>
        <end position="615"/>
    </location>
</feature>
<accession>A0ABS1BCT2</accession>
<comment type="caution">
    <text evidence="3">The sequence shown here is derived from an EMBL/GenBank/DDBJ whole genome shotgun (WGS) entry which is preliminary data.</text>
</comment>
<feature type="transmembrane region" description="Helical" evidence="2">
    <location>
        <begin position="409"/>
        <end position="433"/>
    </location>
</feature>
<evidence type="ECO:0000256" key="1">
    <source>
        <dbReference type="SAM" id="MobiDB-lite"/>
    </source>
</evidence>
<feature type="compositionally biased region" description="Polar residues" evidence="1">
    <location>
        <begin position="1"/>
        <end position="17"/>
    </location>
</feature>
<dbReference type="RefSeq" id="WP_200503363.1">
    <property type="nucleotide sequence ID" value="NZ_JAEDAJ010000009.1"/>
</dbReference>
<feature type="transmembrane region" description="Helical" evidence="2">
    <location>
        <begin position="683"/>
        <end position="707"/>
    </location>
</feature>
<protein>
    <submittedName>
        <fullName evidence="3">Uncharacterized protein</fullName>
    </submittedName>
</protein>
<sequence length="1015" mass="103407">MTTPDDGTSAPDGTTPSAQPPEHTAANPPEGEQRTTDYSYGSYGSYGQDPTRSADGPAGTDQQQASASAGSPAPASPVGAAPGQDPTRSADGPAGTDQQQASASAGSPAPASPVGAAPGQESPAAPAQGSPSAPGQGSPAAAGPQAMPTASSSMSTEQVVATLRGAGLESPLRSLAVGGVAYVGALLTSLVAVLLSAAAMAVGAAGTGEVGDELDSAGIDPEGALSGIAMIVRMPFQLVAMASFGSWGTHAEFEGVALRASVRLLPFVVTLVMVLLAFYGGRFVQRGRSTGLLGIWVSALITGIATALFTVLAALVLAQPVPLDEGFSLRVHAAGFDAFFGSLLLITLAIGLGRMSRRARWAWWPLVADLPAAAKLAVVHALVIGIALGVLGAIGTTIQALADGKQPPVFVLVLLLPLLGGQMIAALTGLPLLSSLTAKANAPDLLGEFLPSSSFTGRATVFDLPWYAWLITILVGIGVLLVVSLPWNHGRRIVPGNIIALVVSWAALPVVYFAGGIVLLVLARVSVSVGVEGGFFGGGEQMSGSVGLAWWTPFLALLAGVIVEVLSRFFAPLLVPVLSRRALSWFRRPLAPADASAGANGPGSPATGVAEGTATGAPTGVPAGAPFGSAALGGGAATGLAAGAATGLAGGAAAGGATTVDMSGSAPGTQERRPLSKKARRRLIAGFAGAGAICVLVVGLVIAYNVIARTVYAPEKSVDAYLSALEDGSASQASELAPANVPTAQQVLLTDEIAGAAAQRPDSHEITATDRQDDGSAQVTARITQDGVTSERTFTVERAGRSAVVFPSWRLGAVEYSTLRLVVDQGTSTILVNDQEVDVSDLDLSPGYVDLPALPGTYTVSLPAASDLVTVTDSEVPVLVEPSGDEDTYASPFYQLSEAGLKEVQKQVNARIDECATSKDAAPEDCPFEAYVYDQVDDSGSWKIEDYPTVTVEEEDGWYFSTGYEDAGSAVYSYKQEPFLDDEKPTDETSDSSITVSGAVTVDDDGKLSVQYSEY</sequence>
<feature type="transmembrane region" description="Helical" evidence="2">
    <location>
        <begin position="293"/>
        <end position="317"/>
    </location>
</feature>
<organism evidence="3 4">
    <name type="scientific">Brachybacterium halotolerans</name>
    <dbReference type="NCBI Taxonomy" id="2795215"/>
    <lineage>
        <taxon>Bacteria</taxon>
        <taxon>Bacillati</taxon>
        <taxon>Actinomycetota</taxon>
        <taxon>Actinomycetes</taxon>
        <taxon>Micrococcales</taxon>
        <taxon>Dermabacteraceae</taxon>
        <taxon>Brachybacterium</taxon>
    </lineage>
</organism>
<feature type="region of interest" description="Disordered" evidence="1">
    <location>
        <begin position="1"/>
        <end position="155"/>
    </location>
</feature>
<feature type="transmembrane region" description="Helical" evidence="2">
    <location>
        <begin position="499"/>
        <end position="523"/>
    </location>
</feature>
<feature type="transmembrane region" description="Helical" evidence="2">
    <location>
        <begin position="180"/>
        <end position="204"/>
    </location>
</feature>
<evidence type="ECO:0000256" key="2">
    <source>
        <dbReference type="SAM" id="Phobius"/>
    </source>
</evidence>
<feature type="region of interest" description="Disordered" evidence="1">
    <location>
        <begin position="757"/>
        <end position="777"/>
    </location>
</feature>
<feature type="transmembrane region" description="Helical" evidence="2">
    <location>
        <begin position="466"/>
        <end position="487"/>
    </location>
</feature>
<feature type="transmembrane region" description="Helical" evidence="2">
    <location>
        <begin position="372"/>
        <end position="397"/>
    </location>
</feature>
<feature type="compositionally biased region" description="Low complexity" evidence="1">
    <location>
        <begin position="58"/>
        <end position="84"/>
    </location>
</feature>